<evidence type="ECO:0000313" key="1">
    <source>
        <dbReference type="EMBL" id="QDT04417.1"/>
    </source>
</evidence>
<dbReference type="EMBL" id="CP036525">
    <property type="protein sequence ID" value="QDT04417.1"/>
    <property type="molecule type" value="Genomic_DNA"/>
</dbReference>
<protein>
    <submittedName>
        <fullName evidence="1">Uncharacterized protein</fullName>
    </submittedName>
</protein>
<name>A0A517NB99_9BACT</name>
<dbReference type="AlphaFoldDB" id="A0A517NB99"/>
<dbReference type="KEGG" id="rlc:K227x_28080"/>
<keyword evidence="2" id="KW-1185">Reference proteome</keyword>
<reference evidence="1 2" key="1">
    <citation type="submission" date="2019-02" db="EMBL/GenBank/DDBJ databases">
        <title>Deep-cultivation of Planctomycetes and their phenomic and genomic characterization uncovers novel biology.</title>
        <authorList>
            <person name="Wiegand S."/>
            <person name="Jogler M."/>
            <person name="Boedeker C."/>
            <person name="Pinto D."/>
            <person name="Vollmers J."/>
            <person name="Rivas-Marin E."/>
            <person name="Kohn T."/>
            <person name="Peeters S.H."/>
            <person name="Heuer A."/>
            <person name="Rast P."/>
            <person name="Oberbeckmann S."/>
            <person name="Bunk B."/>
            <person name="Jeske O."/>
            <person name="Meyerdierks A."/>
            <person name="Storesund J.E."/>
            <person name="Kallscheuer N."/>
            <person name="Luecker S."/>
            <person name="Lage O.M."/>
            <person name="Pohl T."/>
            <person name="Merkel B.J."/>
            <person name="Hornburger P."/>
            <person name="Mueller R.-W."/>
            <person name="Bruemmer F."/>
            <person name="Labrenz M."/>
            <person name="Spormann A.M."/>
            <person name="Op den Camp H."/>
            <person name="Overmann J."/>
            <person name="Amann R."/>
            <person name="Jetten M.S.M."/>
            <person name="Mascher T."/>
            <person name="Medema M.H."/>
            <person name="Devos D.P."/>
            <person name="Kaster A.-K."/>
            <person name="Ovreas L."/>
            <person name="Rohde M."/>
            <person name="Galperin M.Y."/>
            <person name="Jogler C."/>
        </authorList>
    </citation>
    <scope>NUCLEOTIDE SEQUENCE [LARGE SCALE GENOMIC DNA]</scope>
    <source>
        <strain evidence="1 2">K22_7</strain>
    </source>
</reference>
<gene>
    <name evidence="1" type="ORF">K227x_28080</name>
</gene>
<dbReference type="Proteomes" id="UP000318538">
    <property type="component" value="Chromosome"/>
</dbReference>
<evidence type="ECO:0000313" key="2">
    <source>
        <dbReference type="Proteomes" id="UP000318538"/>
    </source>
</evidence>
<sequence>MWSAATLYTEINSSWTAPPWVRRTGFAMVELKMTWGQSNIRRCHPGTLQKRAMPTDVALSSQSFGCVTEIGLAADAGIHRQLDSDTPILRGKR</sequence>
<accession>A0A517NB99</accession>
<proteinExistence type="predicted"/>
<organism evidence="1 2">
    <name type="scientific">Rubripirellula lacrimiformis</name>
    <dbReference type="NCBI Taxonomy" id="1930273"/>
    <lineage>
        <taxon>Bacteria</taxon>
        <taxon>Pseudomonadati</taxon>
        <taxon>Planctomycetota</taxon>
        <taxon>Planctomycetia</taxon>
        <taxon>Pirellulales</taxon>
        <taxon>Pirellulaceae</taxon>
        <taxon>Rubripirellula</taxon>
    </lineage>
</organism>